<dbReference type="GO" id="GO:0003723">
    <property type="term" value="F:RNA binding"/>
    <property type="evidence" value="ECO:0007669"/>
    <property type="project" value="TreeGrafter"/>
</dbReference>
<dbReference type="Pfam" id="PF20998">
    <property type="entry name" value="Nol11_C"/>
    <property type="match status" value="1"/>
</dbReference>
<dbReference type="SUPFAM" id="SSF50978">
    <property type="entry name" value="WD40 repeat-like"/>
    <property type="match status" value="1"/>
</dbReference>
<dbReference type="InterPro" id="IPR012584">
    <property type="entry name" value="NOL11_N"/>
</dbReference>
<evidence type="ECO:0000313" key="10">
    <source>
        <dbReference type="Ensembl" id="ENSCCRP00000142610.1"/>
    </source>
</evidence>
<dbReference type="GO" id="GO:0030490">
    <property type="term" value="P:maturation of SSU-rRNA"/>
    <property type="evidence" value="ECO:0007669"/>
    <property type="project" value="InterPro"/>
</dbReference>
<dbReference type="InterPro" id="IPR042859">
    <property type="entry name" value="NOL11"/>
</dbReference>
<dbReference type="Ensembl" id="ENSCCRT00000147406.1">
    <property type="protein sequence ID" value="ENSCCRP00000142610.1"/>
    <property type="gene ID" value="ENSCCRG00000038511.2"/>
</dbReference>
<keyword evidence="5" id="KW-0804">Transcription</keyword>
<dbReference type="InterPro" id="IPR048897">
    <property type="entry name" value="Nol11_C"/>
</dbReference>
<dbReference type="Proteomes" id="UP001108240">
    <property type="component" value="Unplaced"/>
</dbReference>
<evidence type="ECO:0000256" key="4">
    <source>
        <dbReference type="ARBA" id="ARBA00023159"/>
    </source>
</evidence>
<accession>A0A9J8AMX3</accession>
<evidence type="ECO:0000256" key="2">
    <source>
        <dbReference type="ARBA" id="ARBA00022552"/>
    </source>
</evidence>
<feature type="compositionally biased region" description="Basic and acidic residues" evidence="7">
    <location>
        <begin position="743"/>
        <end position="754"/>
    </location>
</feature>
<keyword evidence="3" id="KW-0805">Transcription regulation</keyword>
<dbReference type="PANTHER" id="PTHR15633">
    <property type="entry name" value="NUCLEOLAR PROTEIN 11"/>
    <property type="match status" value="1"/>
</dbReference>
<sequence>MATLYEGYTLCGVGPVQNSSNIGILGVEQGRDIDYVLVTDSSRSITVYKVSDQKPTGSWSVKQGQIISCPAVFNTQSQEYVVVTDDRVVRVWKEDDVNLEKAFKATVSADVLRVLSATDSEPVVLFCCGAVRFLDSLLASPQQPIEDVLTEDEIIRWSTIVKAEHQLVVLFSTEQRGEHCLYVQRFNPNTLVKHRIETEPGLSAPISFSATCRGSNIHLLYLYLNGSVYESVLPFRSSSTGAEGVQALSCSLCLSLPLGEEKLMSGAAVVLDEAHVAVIGFPHPSAGACKDYLCIWNTHFQTLQASKEMAGRIYSQLWCYSGKLYVPHGKMLSVIPFDCQKSSLAAAMGKLKQTSRSAESKSRSFVTSWTCSDVTQTTEIKSRMSTRNNVKSALTVDQLVEHIKTSAVEDVQAEVGEFIRRAPQADLQLAAGRVALELVSRSQTDANFYPQCAFLQLLETRYLCYSVCPELLSLAMVKKDFHLCQIAFQIFSDIPEAVTCACLKAILSTPDLEMETVNLDTDSVIFMKELTQAHSRSDEEGGQLNGFCPPALESDVSDTPSNKLQRDPLSLDMSCPVGLHKGALLNEVLQTAYSDRSLLPHLKDLTVPQVIVFLQYLRFLYFKYSHDAHKQIRALRTPSISQIIDWVCLLLDAHFTVLAVAPEAKRLVFDLHKFVRSQVKLYAELGKIEGSLQVLKNSKQSEDFGMYAIQVTVATRSSLYPNQRVTAVTRIQYVSSPDGGSAPKKDLYSPERQRRPGQLEPQRLIPCKDLVSNDHRDKTIGKR</sequence>
<keyword evidence="11" id="KW-1185">Reference proteome</keyword>
<protein>
    <recommendedName>
        <fullName evidence="12">Nucleolar protein 11</fullName>
    </recommendedName>
</protein>
<keyword evidence="4" id="KW-0010">Activator</keyword>
<evidence type="ECO:0000259" key="9">
    <source>
        <dbReference type="Pfam" id="PF20998"/>
    </source>
</evidence>
<reference evidence="10" key="1">
    <citation type="submission" date="2025-08" db="UniProtKB">
        <authorList>
            <consortium name="Ensembl"/>
        </authorList>
    </citation>
    <scope>IDENTIFICATION</scope>
</reference>
<evidence type="ECO:0000259" key="8">
    <source>
        <dbReference type="Pfam" id="PF08168"/>
    </source>
</evidence>
<feature type="compositionally biased region" description="Basic and acidic residues" evidence="7">
    <location>
        <begin position="771"/>
        <end position="783"/>
    </location>
</feature>
<reference evidence="10" key="2">
    <citation type="submission" date="2025-09" db="UniProtKB">
        <authorList>
            <consortium name="Ensembl"/>
        </authorList>
    </citation>
    <scope>IDENTIFICATION</scope>
</reference>
<evidence type="ECO:0000256" key="6">
    <source>
        <dbReference type="ARBA" id="ARBA00023242"/>
    </source>
</evidence>
<evidence type="ECO:0000256" key="3">
    <source>
        <dbReference type="ARBA" id="ARBA00023015"/>
    </source>
</evidence>
<dbReference type="InterPro" id="IPR036322">
    <property type="entry name" value="WD40_repeat_dom_sf"/>
</dbReference>
<name>A0A9J8AMX3_CYPCA</name>
<dbReference type="GO" id="GO:0005730">
    <property type="term" value="C:nucleolus"/>
    <property type="evidence" value="ECO:0007669"/>
    <property type="project" value="UniProtKB-SubCell"/>
</dbReference>
<dbReference type="AlphaFoldDB" id="A0A9J8AMX3"/>
<dbReference type="Pfam" id="PF08168">
    <property type="entry name" value="NOL11_N"/>
    <property type="match status" value="1"/>
</dbReference>
<dbReference type="PANTHER" id="PTHR15633:SF2">
    <property type="entry name" value="NUCLEOLAR PROTEIN 11"/>
    <property type="match status" value="1"/>
</dbReference>
<comment type="subcellular location">
    <subcellularLocation>
        <location evidence="1">Nucleus</location>
        <location evidence="1">Nucleolus</location>
    </subcellularLocation>
</comment>
<keyword evidence="6" id="KW-0539">Nucleus</keyword>
<organism evidence="10 11">
    <name type="scientific">Cyprinus carpio carpio</name>
    <dbReference type="NCBI Taxonomy" id="630221"/>
    <lineage>
        <taxon>Eukaryota</taxon>
        <taxon>Metazoa</taxon>
        <taxon>Chordata</taxon>
        <taxon>Craniata</taxon>
        <taxon>Vertebrata</taxon>
        <taxon>Euteleostomi</taxon>
        <taxon>Actinopterygii</taxon>
        <taxon>Neopterygii</taxon>
        <taxon>Teleostei</taxon>
        <taxon>Ostariophysi</taxon>
        <taxon>Cypriniformes</taxon>
        <taxon>Cyprinidae</taxon>
        <taxon>Cyprininae</taxon>
        <taxon>Cyprinus</taxon>
    </lineage>
</organism>
<feature type="domain" description="Nucleolar protein 11 N-terminal" evidence="8">
    <location>
        <begin position="1"/>
        <end position="337"/>
    </location>
</feature>
<dbReference type="OMA" id="QGTTGQC"/>
<evidence type="ECO:0000256" key="1">
    <source>
        <dbReference type="ARBA" id="ARBA00004604"/>
    </source>
</evidence>
<evidence type="ECO:0000256" key="5">
    <source>
        <dbReference type="ARBA" id="ARBA00023163"/>
    </source>
</evidence>
<keyword evidence="2" id="KW-0698">rRNA processing</keyword>
<evidence type="ECO:0000313" key="11">
    <source>
        <dbReference type="Proteomes" id="UP001108240"/>
    </source>
</evidence>
<feature type="region of interest" description="Disordered" evidence="7">
    <location>
        <begin position="736"/>
        <end position="783"/>
    </location>
</feature>
<evidence type="ECO:0000256" key="7">
    <source>
        <dbReference type="SAM" id="MobiDB-lite"/>
    </source>
</evidence>
<proteinExistence type="predicted"/>
<feature type="domain" description="Nucleolar protein 11 C-terminal" evidence="9">
    <location>
        <begin position="410"/>
        <end position="712"/>
    </location>
</feature>
<evidence type="ECO:0008006" key="12">
    <source>
        <dbReference type="Google" id="ProtNLM"/>
    </source>
</evidence>
<dbReference type="GeneTree" id="ENSGT00390000009760"/>